<dbReference type="Pfam" id="PF04640">
    <property type="entry name" value="PLATZ"/>
    <property type="match status" value="1"/>
</dbReference>
<keyword evidence="3" id="KW-1185">Reference proteome</keyword>
<organism evidence="2 3">
    <name type="scientific">Raphidocelis subcapitata</name>
    <dbReference type="NCBI Taxonomy" id="307507"/>
    <lineage>
        <taxon>Eukaryota</taxon>
        <taxon>Viridiplantae</taxon>
        <taxon>Chlorophyta</taxon>
        <taxon>core chlorophytes</taxon>
        <taxon>Chlorophyceae</taxon>
        <taxon>CS clade</taxon>
        <taxon>Sphaeropleales</taxon>
        <taxon>Selenastraceae</taxon>
        <taxon>Raphidocelis</taxon>
    </lineage>
</organism>
<feature type="compositionally biased region" description="Basic residues" evidence="1">
    <location>
        <begin position="434"/>
        <end position="443"/>
    </location>
</feature>
<dbReference type="AlphaFoldDB" id="A0A2V0NY67"/>
<dbReference type="InterPro" id="IPR006734">
    <property type="entry name" value="PLATZ"/>
</dbReference>
<evidence type="ECO:0000313" key="3">
    <source>
        <dbReference type="Proteomes" id="UP000247498"/>
    </source>
</evidence>
<feature type="compositionally biased region" description="Polar residues" evidence="1">
    <location>
        <begin position="480"/>
        <end position="492"/>
    </location>
</feature>
<feature type="compositionally biased region" description="Low complexity" evidence="1">
    <location>
        <begin position="467"/>
        <end position="477"/>
    </location>
</feature>
<feature type="compositionally biased region" description="Low complexity" evidence="1">
    <location>
        <begin position="76"/>
        <end position="96"/>
    </location>
</feature>
<evidence type="ECO:0000313" key="2">
    <source>
        <dbReference type="EMBL" id="GBF92279.1"/>
    </source>
</evidence>
<protein>
    <submittedName>
        <fullName evidence="2">Uncharacterized protein</fullName>
    </submittedName>
</protein>
<name>A0A2V0NY67_9CHLO</name>
<feature type="region of interest" description="Disordered" evidence="1">
    <location>
        <begin position="30"/>
        <end position="96"/>
    </location>
</feature>
<gene>
    <name evidence="2" type="ORF">Rsub_05362</name>
</gene>
<feature type="compositionally biased region" description="Pro residues" evidence="1">
    <location>
        <begin position="64"/>
        <end position="75"/>
    </location>
</feature>
<accession>A0A2V0NY67</accession>
<dbReference type="InParanoid" id="A0A2V0NY67"/>
<dbReference type="EMBL" id="BDRX01000030">
    <property type="protein sequence ID" value="GBF92279.1"/>
    <property type="molecule type" value="Genomic_DNA"/>
</dbReference>
<dbReference type="PANTHER" id="PTHR31065">
    <property type="entry name" value="PLATZ TRANSCRIPTION FACTOR FAMILY PROTEIN"/>
    <property type="match status" value="1"/>
</dbReference>
<comment type="caution">
    <text evidence="2">The sequence shown here is derived from an EMBL/GenBank/DDBJ whole genome shotgun (WGS) entry which is preliminary data.</text>
</comment>
<evidence type="ECO:0000256" key="1">
    <source>
        <dbReference type="SAM" id="MobiDB-lite"/>
    </source>
</evidence>
<dbReference type="Proteomes" id="UP000247498">
    <property type="component" value="Unassembled WGS sequence"/>
</dbReference>
<feature type="compositionally biased region" description="Acidic residues" evidence="1">
    <location>
        <begin position="406"/>
        <end position="415"/>
    </location>
</feature>
<sequence>MLAAEPPHAGGAARHHLAMAAAAAAAGCGAAQPSAASRSNSPYLGPLQTAAAGAQPDALSLPPAGGPPLFKPPHTPAVAALGGAPAPGPHSASCSHSHASSLAAADAAALLADEASTPRPGGALLPAALNAAAALPLPLPLPQTAADEQRLAQQLAQQQLAQQQLAQQQLAQQQAEEEEDDADGRGWQHALVTCPWLFKPCPSCCRAHTGREALMTYFDPTRPLDRGLCGFCPERPARAAASGTGLLQIRRSTYHEVVKAADLGRLADVQGIQHYVINGAKVLFLRPRPQPRPPKGVAAPSRCVVDGRQLMDAAARFCSLQCKLEGEDPSYCGRHALAAARAQVAAADLAADLAAASAAGGPALAAAAAADVAAAAAGVAAAAADQAPPRGGKRVAGLMRFDAAAEESGDDDDAAADQAGRGAFGSDAGARSSGRGKRVRMAHPPHGLAHGHAPRGHPHGAHGGGHHAVAAAALGAADSPASSHDSGRSSTCRWHARRRKGEPVRAPLQ</sequence>
<proteinExistence type="predicted"/>
<feature type="compositionally biased region" description="Low complexity" evidence="1">
    <location>
        <begin position="416"/>
        <end position="433"/>
    </location>
</feature>
<dbReference type="PANTHER" id="PTHR31065:SF1">
    <property type="entry name" value="OS09G0116050 PROTEIN"/>
    <property type="match status" value="1"/>
</dbReference>
<reference evidence="2 3" key="1">
    <citation type="journal article" date="2018" name="Sci. Rep.">
        <title>Raphidocelis subcapitata (=Pseudokirchneriella subcapitata) provides an insight into genome evolution and environmental adaptations in the Sphaeropleales.</title>
        <authorList>
            <person name="Suzuki S."/>
            <person name="Yamaguchi H."/>
            <person name="Nakajima N."/>
            <person name="Kawachi M."/>
        </authorList>
    </citation>
    <scope>NUCLEOTIDE SEQUENCE [LARGE SCALE GENOMIC DNA]</scope>
    <source>
        <strain evidence="2 3">NIES-35</strain>
    </source>
</reference>
<dbReference type="OrthoDB" id="1908108at2759"/>
<feature type="region of interest" description="Disordered" evidence="1">
    <location>
        <begin position="406"/>
        <end position="509"/>
    </location>
</feature>